<evidence type="ECO:0000256" key="1">
    <source>
        <dbReference type="ARBA" id="ARBA00001917"/>
    </source>
</evidence>
<dbReference type="EC" id="1.3.1.91" evidence="9"/>
<dbReference type="Gene3D" id="1.20.120.1460">
    <property type="match status" value="1"/>
</dbReference>
<feature type="site" description="Interacts with tRNA; defines subfamily-specific binding signature" evidence="9">
    <location>
        <position position="185"/>
    </location>
</feature>
<dbReference type="InterPro" id="IPR035587">
    <property type="entry name" value="DUS-like_FMN-bd"/>
</dbReference>
<dbReference type="Proteomes" id="UP000009080">
    <property type="component" value="Chromosome"/>
</dbReference>
<feature type="active site" description="Proton donor" evidence="9 11">
    <location>
        <position position="102"/>
    </location>
</feature>
<comment type="catalytic activity">
    <reaction evidence="9">
        <text>5,6-dihydrouridine(20a) in tRNA + NAD(+) = uridine(20a) in tRNA + NADH + H(+)</text>
        <dbReference type="Rhea" id="RHEA:53348"/>
        <dbReference type="Rhea" id="RHEA-COMP:13535"/>
        <dbReference type="Rhea" id="RHEA-COMP:13536"/>
        <dbReference type="ChEBI" id="CHEBI:15378"/>
        <dbReference type="ChEBI" id="CHEBI:57540"/>
        <dbReference type="ChEBI" id="CHEBI:57945"/>
        <dbReference type="ChEBI" id="CHEBI:65315"/>
        <dbReference type="ChEBI" id="CHEBI:74443"/>
    </reaction>
</comment>
<evidence type="ECO:0000256" key="10">
    <source>
        <dbReference type="PIRNR" id="PIRNR006621"/>
    </source>
</evidence>
<dbReference type="InterPro" id="IPR018517">
    <property type="entry name" value="tRNA_hU_synthase_CS"/>
</dbReference>
<evidence type="ECO:0000256" key="7">
    <source>
        <dbReference type="ARBA" id="ARBA00022884"/>
    </source>
</evidence>
<feature type="binding site" evidence="9 12">
    <location>
        <begin position="213"/>
        <end position="215"/>
    </location>
    <ligand>
        <name>FMN</name>
        <dbReference type="ChEBI" id="CHEBI:58210"/>
    </ligand>
</feature>
<comment type="function">
    <text evidence="9">Catalyzes the synthesis of 5,6-dihydrouridine (D), a modified base found in the D-loop of most tRNAs, via the reduction of the C5-C6 double bond in target uridines. Specifically modifies U20 and U20a in tRNAs.</text>
</comment>
<keyword evidence="8 9" id="KW-0560">Oxidoreductase</keyword>
<feature type="binding site" evidence="9 12">
    <location>
        <position position="141"/>
    </location>
    <ligand>
        <name>FMN</name>
        <dbReference type="ChEBI" id="CHEBI:58210"/>
    </ligand>
</feature>
<evidence type="ECO:0000256" key="9">
    <source>
        <dbReference type="HAMAP-Rule" id="MF_02041"/>
    </source>
</evidence>
<comment type="similarity">
    <text evidence="9">Belongs to the Dus family. DusA subfamily.</text>
</comment>
<reference evidence="14 15" key="1">
    <citation type="journal article" date="2009" name="PLoS ONE">
        <title>The complete genome of Teredinibacter turnerae T7901: an intracellular endosymbiont of marine wood-boring bivalves (shipworms).</title>
        <authorList>
            <person name="Yang J.C."/>
            <person name="Madupu R."/>
            <person name="Durkin A.S."/>
            <person name="Ekborg N.A."/>
            <person name="Pedamallu C.S."/>
            <person name="Hostetler J.B."/>
            <person name="Radune D."/>
            <person name="Toms B.S."/>
            <person name="Henrissat B."/>
            <person name="Coutinho P.M."/>
            <person name="Schwarz S."/>
            <person name="Field L."/>
            <person name="Trindade-Silva A.E."/>
            <person name="Soares C.A.G."/>
            <person name="Elshahawi S."/>
            <person name="Hanora A."/>
            <person name="Schmidt E.W."/>
            <person name="Haygood M.G."/>
            <person name="Posfai J."/>
            <person name="Benner J."/>
            <person name="Madinger C."/>
            <person name="Nove J."/>
            <person name="Anton B."/>
            <person name="Chaudhary K."/>
            <person name="Foster J."/>
            <person name="Holman A."/>
            <person name="Kumar S."/>
            <person name="Lessard P.A."/>
            <person name="Luyten Y.A."/>
            <person name="Slatko B."/>
            <person name="Wood N."/>
            <person name="Wu B."/>
            <person name="Teplitski M."/>
            <person name="Mougous J.D."/>
            <person name="Ward N."/>
            <person name="Eisen J.A."/>
            <person name="Badger J.H."/>
            <person name="Distel D.L."/>
        </authorList>
    </citation>
    <scope>NUCLEOTIDE SEQUENCE [LARGE SCALE GENOMIC DNA]</scope>
    <source>
        <strain evidence="15">ATCC 39867 / T7901</strain>
    </source>
</reference>
<keyword evidence="3 9" id="KW-0285">Flavoprotein</keyword>
<dbReference type="InterPro" id="IPR004653">
    <property type="entry name" value="DusA"/>
</dbReference>
<dbReference type="KEGG" id="ttu:TERTU_2585"/>
<gene>
    <name evidence="9 14" type="primary">dusA</name>
    <name evidence="14" type="ordered locus">TERTU_2585</name>
</gene>
<keyword evidence="4 9" id="KW-0288">FMN</keyword>
<dbReference type="GO" id="GO:0050660">
    <property type="term" value="F:flavin adenine dinucleotide binding"/>
    <property type="evidence" value="ECO:0007669"/>
    <property type="project" value="InterPro"/>
</dbReference>
<comment type="catalytic activity">
    <reaction evidence="9">
        <text>5,6-dihydrouridine(20) in tRNA + NADP(+) = uridine(20) in tRNA + NADPH + H(+)</text>
        <dbReference type="Rhea" id="RHEA:53336"/>
        <dbReference type="Rhea" id="RHEA-COMP:13533"/>
        <dbReference type="Rhea" id="RHEA-COMP:13534"/>
        <dbReference type="ChEBI" id="CHEBI:15378"/>
        <dbReference type="ChEBI" id="CHEBI:57783"/>
        <dbReference type="ChEBI" id="CHEBI:58349"/>
        <dbReference type="ChEBI" id="CHEBI:65315"/>
        <dbReference type="ChEBI" id="CHEBI:74443"/>
        <dbReference type="EC" id="1.3.1.91"/>
    </reaction>
</comment>
<keyword evidence="12" id="KW-0547">Nucleotide-binding</keyword>
<dbReference type="Pfam" id="PF01207">
    <property type="entry name" value="Dus"/>
    <property type="match status" value="1"/>
</dbReference>
<dbReference type="SUPFAM" id="SSF51395">
    <property type="entry name" value="FMN-linked oxidoreductases"/>
    <property type="match status" value="1"/>
</dbReference>
<feature type="site" description="Interacts with tRNA" evidence="9">
    <location>
        <position position="188"/>
    </location>
</feature>
<keyword evidence="15" id="KW-1185">Reference proteome</keyword>
<comment type="cofactor">
    <cofactor evidence="1 9 10 12">
        <name>FMN</name>
        <dbReference type="ChEBI" id="CHEBI:58210"/>
    </cofactor>
</comment>
<evidence type="ECO:0000313" key="14">
    <source>
        <dbReference type="EMBL" id="ACR10655.1"/>
    </source>
</evidence>
<evidence type="ECO:0000256" key="6">
    <source>
        <dbReference type="ARBA" id="ARBA00022857"/>
    </source>
</evidence>
<feature type="binding site" evidence="9 12">
    <location>
        <position position="173"/>
    </location>
    <ligand>
        <name>FMN</name>
        <dbReference type="ChEBI" id="CHEBI:58210"/>
    </ligand>
</feature>
<dbReference type="GO" id="GO:0102264">
    <property type="term" value="F:tRNA-dihydrouridine20 synthase activity"/>
    <property type="evidence" value="ECO:0007669"/>
    <property type="project" value="UniProtKB-EC"/>
</dbReference>
<dbReference type="GO" id="GO:0010181">
    <property type="term" value="F:FMN binding"/>
    <property type="evidence" value="ECO:0007669"/>
    <property type="project" value="UniProtKB-UniRule"/>
</dbReference>
<keyword evidence="6 9" id="KW-0521">NADP</keyword>
<feature type="site" description="Interacts with tRNA" evidence="9">
    <location>
        <position position="99"/>
    </location>
</feature>
<protein>
    <recommendedName>
        <fullName evidence="9">tRNA-dihydrouridine(20/20a) synthase</fullName>
        <ecNumber evidence="9">1.3.1.91</ecNumber>
    </recommendedName>
    <alternativeName>
        <fullName evidence="9">U20-specific dihydrouridine synthase</fullName>
        <shortName evidence="9">U20-specific Dus</shortName>
    </alternativeName>
    <alternativeName>
        <fullName evidence="9">tRNA-dihydrouridine synthase A</fullName>
    </alternativeName>
</protein>
<dbReference type="Gene3D" id="3.20.20.70">
    <property type="entry name" value="Aldolase class I"/>
    <property type="match status" value="1"/>
</dbReference>
<name>C5BLR7_TERTT</name>
<dbReference type="InterPro" id="IPR001269">
    <property type="entry name" value="DUS_fam"/>
</dbReference>
<evidence type="ECO:0000256" key="3">
    <source>
        <dbReference type="ARBA" id="ARBA00022630"/>
    </source>
</evidence>
<dbReference type="eggNOG" id="COG0042">
    <property type="taxonomic scope" value="Bacteria"/>
</dbReference>
<dbReference type="AlphaFoldDB" id="C5BLR7"/>
<dbReference type="OrthoDB" id="9783413at2"/>
<dbReference type="PANTHER" id="PTHR42907:SF1">
    <property type="entry name" value="FMN-LINKED OXIDOREDUCTASES SUPERFAMILY PROTEIN"/>
    <property type="match status" value="1"/>
</dbReference>
<dbReference type="STRING" id="377629.TERTU_2585"/>
<keyword evidence="2 9" id="KW-0820">tRNA-binding</keyword>
<comment type="catalytic activity">
    <reaction evidence="9">
        <text>5,6-dihydrouridine(20a) in tRNA + NADP(+) = uridine(20a) in tRNA + NADPH + H(+)</text>
        <dbReference type="Rhea" id="RHEA:53344"/>
        <dbReference type="Rhea" id="RHEA-COMP:13535"/>
        <dbReference type="Rhea" id="RHEA-COMP:13536"/>
        <dbReference type="ChEBI" id="CHEBI:15378"/>
        <dbReference type="ChEBI" id="CHEBI:57783"/>
        <dbReference type="ChEBI" id="CHEBI:58349"/>
        <dbReference type="ChEBI" id="CHEBI:65315"/>
        <dbReference type="ChEBI" id="CHEBI:74443"/>
    </reaction>
</comment>
<accession>C5BLR7</accession>
<evidence type="ECO:0000313" key="15">
    <source>
        <dbReference type="Proteomes" id="UP000009080"/>
    </source>
</evidence>
<feature type="site" description="Interacts with tRNA; defines subfamily-specific binding signature" evidence="9">
    <location>
        <position position="302"/>
    </location>
</feature>
<evidence type="ECO:0000256" key="2">
    <source>
        <dbReference type="ARBA" id="ARBA00022555"/>
    </source>
</evidence>
<evidence type="ECO:0000256" key="8">
    <source>
        <dbReference type="ARBA" id="ARBA00023002"/>
    </source>
</evidence>
<feature type="binding site" evidence="9 12">
    <location>
        <begin position="18"/>
        <end position="20"/>
    </location>
    <ligand>
        <name>FMN</name>
        <dbReference type="ChEBI" id="CHEBI:58210"/>
    </ligand>
</feature>
<evidence type="ECO:0000256" key="12">
    <source>
        <dbReference type="PIRSR" id="PIRSR006621-2"/>
    </source>
</evidence>
<keyword evidence="5 9" id="KW-0819">tRNA processing</keyword>
<dbReference type="PROSITE" id="PS01136">
    <property type="entry name" value="UPF0034"/>
    <property type="match status" value="1"/>
</dbReference>
<dbReference type="HOGENOM" id="CLU_013299_2_1_6"/>
<comment type="catalytic activity">
    <reaction evidence="9">
        <text>5,6-dihydrouridine(20) in tRNA + NAD(+) = uridine(20) in tRNA + NADH + H(+)</text>
        <dbReference type="Rhea" id="RHEA:53340"/>
        <dbReference type="Rhea" id="RHEA-COMP:13533"/>
        <dbReference type="Rhea" id="RHEA-COMP:13534"/>
        <dbReference type="ChEBI" id="CHEBI:15378"/>
        <dbReference type="ChEBI" id="CHEBI:57540"/>
        <dbReference type="ChEBI" id="CHEBI:57945"/>
        <dbReference type="ChEBI" id="CHEBI:65315"/>
        <dbReference type="ChEBI" id="CHEBI:74443"/>
        <dbReference type="EC" id="1.3.1.91"/>
    </reaction>
</comment>
<evidence type="ECO:0000256" key="5">
    <source>
        <dbReference type="ARBA" id="ARBA00022694"/>
    </source>
</evidence>
<dbReference type="CDD" id="cd02801">
    <property type="entry name" value="DUS_like_FMN"/>
    <property type="match status" value="1"/>
</dbReference>
<proteinExistence type="inferred from homology"/>
<dbReference type="InterPro" id="IPR013785">
    <property type="entry name" value="Aldolase_TIM"/>
</dbReference>
<feature type="binding site" evidence="9 12">
    <location>
        <begin position="235"/>
        <end position="236"/>
    </location>
    <ligand>
        <name>FMN</name>
        <dbReference type="ChEBI" id="CHEBI:58210"/>
    </ligand>
</feature>
<feature type="site" description="Interacts with tRNA; defines subfamily-specific binding signature" evidence="9">
    <location>
        <position position="305"/>
    </location>
</feature>
<dbReference type="PIRSF" id="PIRSF006621">
    <property type="entry name" value="Dus"/>
    <property type="match status" value="1"/>
</dbReference>
<evidence type="ECO:0000256" key="11">
    <source>
        <dbReference type="PIRSR" id="PIRSR006621-1"/>
    </source>
</evidence>
<dbReference type="PANTHER" id="PTHR42907">
    <property type="entry name" value="FMN-LINKED OXIDOREDUCTASES SUPERFAMILY PROTEIN"/>
    <property type="match status" value="1"/>
</dbReference>
<feature type="binding site" evidence="9 12">
    <location>
        <position position="72"/>
    </location>
    <ligand>
        <name>FMN</name>
        <dbReference type="ChEBI" id="CHEBI:58210"/>
    </ligand>
</feature>
<dbReference type="GO" id="GO:0000049">
    <property type="term" value="F:tRNA binding"/>
    <property type="evidence" value="ECO:0007669"/>
    <property type="project" value="UniProtKB-UniRule"/>
</dbReference>
<dbReference type="NCBIfam" id="NF008774">
    <property type="entry name" value="PRK11815.1"/>
    <property type="match status" value="1"/>
</dbReference>
<dbReference type="GO" id="GO:0102266">
    <property type="term" value="F:tRNA-dihydrouridine20a synthase activity"/>
    <property type="evidence" value="ECO:0007669"/>
    <property type="project" value="RHEA"/>
</dbReference>
<dbReference type="NCBIfam" id="TIGR00742">
    <property type="entry name" value="yjbN"/>
    <property type="match status" value="1"/>
</dbReference>
<evidence type="ECO:0000259" key="13">
    <source>
        <dbReference type="Pfam" id="PF01207"/>
    </source>
</evidence>
<evidence type="ECO:0000256" key="4">
    <source>
        <dbReference type="ARBA" id="ARBA00022643"/>
    </source>
</evidence>
<dbReference type="RefSeq" id="WP_012779327.1">
    <property type="nucleotide sequence ID" value="NC_012997.1"/>
</dbReference>
<sequence length="338" mass="38064">MTIAPTHNYPSFRFSIAPMMEWSDRHCRYFWRLLTKNALLYTEMVTTGALLNNSDVERFLKFNSEEHPLALQLGGSNPDELARCAAMAQQWGYDEVNLNCGCPSDRVQEGKIGAVLMTEPELVAQCVSAMQAECDIPVTVKHRIGVDDQDEYNDLQRFVKVVSEAGCKRFIVHARKAWLKGLSPKENRDIPPLNYERVVQLKQEHTALDIVINGGITTLSQCSALLSQLDGVMIGREAYHNPYLLAGVDAELYGSDNIPPVTRDAALEQFVVYCREQIAAGQKLHHMSRHILGLYAGEYGARTFRRYITERANQPGASADVLLDARDAMERNDRFNQV</sequence>
<dbReference type="HAMAP" id="MF_02041">
    <property type="entry name" value="DusA_subfam"/>
    <property type="match status" value="1"/>
</dbReference>
<feature type="domain" description="DUS-like FMN-binding" evidence="13">
    <location>
        <begin position="16"/>
        <end position="317"/>
    </location>
</feature>
<keyword evidence="7 9" id="KW-0694">RNA-binding</keyword>
<comment type="similarity">
    <text evidence="10">Belongs to the dus family.</text>
</comment>
<dbReference type="EMBL" id="CP001614">
    <property type="protein sequence ID" value="ACR10655.1"/>
    <property type="molecule type" value="Genomic_DNA"/>
</dbReference>
<organism evidence="14 15">
    <name type="scientific">Teredinibacter turnerae (strain ATCC 39867 / T7901)</name>
    <dbReference type="NCBI Taxonomy" id="377629"/>
    <lineage>
        <taxon>Bacteria</taxon>
        <taxon>Pseudomonadati</taxon>
        <taxon>Pseudomonadota</taxon>
        <taxon>Gammaproteobacteria</taxon>
        <taxon>Cellvibrionales</taxon>
        <taxon>Cellvibrionaceae</taxon>
        <taxon>Teredinibacter</taxon>
    </lineage>
</organism>